<feature type="transmembrane region" description="Helical" evidence="7">
    <location>
        <begin position="322"/>
        <end position="342"/>
    </location>
</feature>
<keyword evidence="2" id="KW-0808">Transferase</keyword>
<evidence type="ECO:0000313" key="9">
    <source>
        <dbReference type="EMBL" id="GCE18791.1"/>
    </source>
</evidence>
<dbReference type="AlphaFoldDB" id="A0A402AI44"/>
<dbReference type="PROSITE" id="PS00108">
    <property type="entry name" value="PROTEIN_KINASE_ST"/>
    <property type="match status" value="1"/>
</dbReference>
<reference evidence="10" key="1">
    <citation type="submission" date="2018-12" db="EMBL/GenBank/DDBJ databases">
        <title>Tengunoibacter tsumagoiensis gen. nov., sp. nov., Dictyobacter kobayashii sp. nov., D. alpinus sp. nov., and D. joshuensis sp. nov. and description of Dictyobacteraceae fam. nov. within the order Ktedonobacterales isolated from Tengu-no-mugimeshi.</title>
        <authorList>
            <person name="Wang C.M."/>
            <person name="Zheng Y."/>
            <person name="Sakai Y."/>
            <person name="Toyoda A."/>
            <person name="Minakuchi Y."/>
            <person name="Abe K."/>
            <person name="Yokota A."/>
            <person name="Yabe S."/>
        </authorList>
    </citation>
    <scope>NUCLEOTIDE SEQUENCE [LARGE SCALE GENOMIC DNA]</scope>
    <source>
        <strain evidence="10">Uno11</strain>
    </source>
</reference>
<keyword evidence="10" id="KW-1185">Reference proteome</keyword>
<evidence type="ECO:0000256" key="1">
    <source>
        <dbReference type="ARBA" id="ARBA00022527"/>
    </source>
</evidence>
<keyword evidence="7" id="KW-0812">Transmembrane</keyword>
<evidence type="ECO:0000256" key="6">
    <source>
        <dbReference type="PROSITE-ProRule" id="PRU10141"/>
    </source>
</evidence>
<dbReference type="Proteomes" id="UP000287188">
    <property type="component" value="Unassembled WGS sequence"/>
</dbReference>
<dbReference type="GO" id="GO:0004674">
    <property type="term" value="F:protein serine/threonine kinase activity"/>
    <property type="evidence" value="ECO:0007669"/>
    <property type="project" value="UniProtKB-KW"/>
</dbReference>
<dbReference type="Pfam" id="PF00069">
    <property type="entry name" value="Pkinase"/>
    <property type="match status" value="1"/>
</dbReference>
<dbReference type="EMBL" id="BIFS01000001">
    <property type="protein sequence ID" value="GCE18791.1"/>
    <property type="molecule type" value="Genomic_DNA"/>
</dbReference>
<dbReference type="CDD" id="cd14014">
    <property type="entry name" value="STKc_PknB_like"/>
    <property type="match status" value="1"/>
</dbReference>
<keyword evidence="7" id="KW-0472">Membrane</keyword>
<dbReference type="InterPro" id="IPR011009">
    <property type="entry name" value="Kinase-like_dom_sf"/>
</dbReference>
<keyword evidence="4" id="KW-0418">Kinase</keyword>
<feature type="transmembrane region" description="Helical" evidence="7">
    <location>
        <begin position="397"/>
        <end position="420"/>
    </location>
</feature>
<organism evidence="9 10">
    <name type="scientific">Dictyobacter kobayashii</name>
    <dbReference type="NCBI Taxonomy" id="2014872"/>
    <lineage>
        <taxon>Bacteria</taxon>
        <taxon>Bacillati</taxon>
        <taxon>Chloroflexota</taxon>
        <taxon>Ktedonobacteria</taxon>
        <taxon>Ktedonobacterales</taxon>
        <taxon>Dictyobacteraceae</taxon>
        <taxon>Dictyobacter</taxon>
    </lineage>
</organism>
<keyword evidence="7" id="KW-1133">Transmembrane helix</keyword>
<name>A0A402AI44_9CHLR</name>
<evidence type="ECO:0000256" key="3">
    <source>
        <dbReference type="ARBA" id="ARBA00022741"/>
    </source>
</evidence>
<keyword evidence="1" id="KW-0723">Serine/threonine-protein kinase</keyword>
<evidence type="ECO:0000313" key="10">
    <source>
        <dbReference type="Proteomes" id="UP000287188"/>
    </source>
</evidence>
<protein>
    <recommendedName>
        <fullName evidence="8">Protein kinase domain-containing protein</fullName>
    </recommendedName>
</protein>
<keyword evidence="3 6" id="KW-0547">Nucleotide-binding</keyword>
<dbReference type="InterPro" id="IPR030616">
    <property type="entry name" value="Aur-like"/>
</dbReference>
<dbReference type="OrthoDB" id="9813021at2"/>
<evidence type="ECO:0000256" key="5">
    <source>
        <dbReference type="ARBA" id="ARBA00022840"/>
    </source>
</evidence>
<proteinExistence type="predicted"/>
<dbReference type="RefSeq" id="WP_126550345.1">
    <property type="nucleotide sequence ID" value="NZ_BIFS01000001.1"/>
</dbReference>
<gene>
    <name evidence="9" type="ORF">KDK_25910</name>
</gene>
<sequence length="421" mass="47535">MKDAQTFIDAKQLGNYQLVKWLGRGGFADVYLGRHVFLGTWAAIKVLHIELTHSERKAFVNEARISAHLQHPHIVQVLDFGFEGHIPFLVMAYASNGTLRQLHPPGSQLDLPTIVFYVDQISEALQYMHDRGYIHRDIKPENILLGARNTLLLSDFSISVATRNGFSLSQTCIGTVPYMAPELLQARVQPCVASDQYALGIMIYEWLYGCVPFNGTIDDIIYQHLTVLPASICPDSSLVSQAVKNVVFKALEKDPAHRFENIAAFAQALRAACAGEVLALSHHDYMPTLPANAATFVNIETPSLPRTREGYWRRRYNSWQEITSCFSITLLISFSIACILNLLKVEALLLQMLLVLYMVVFPIAWAMIKKNRPLFFLSWSFVTVAFILAWISHLLMLFIVLYVIMLFVCLLITFAVTLSYT</sequence>
<dbReference type="InterPro" id="IPR017441">
    <property type="entry name" value="Protein_kinase_ATP_BS"/>
</dbReference>
<dbReference type="SMART" id="SM00220">
    <property type="entry name" value="S_TKc"/>
    <property type="match status" value="1"/>
</dbReference>
<dbReference type="SUPFAM" id="SSF56112">
    <property type="entry name" value="Protein kinase-like (PK-like)"/>
    <property type="match status" value="1"/>
</dbReference>
<dbReference type="PROSITE" id="PS00107">
    <property type="entry name" value="PROTEIN_KINASE_ATP"/>
    <property type="match status" value="1"/>
</dbReference>
<evidence type="ECO:0000256" key="7">
    <source>
        <dbReference type="SAM" id="Phobius"/>
    </source>
</evidence>
<evidence type="ECO:0000256" key="2">
    <source>
        <dbReference type="ARBA" id="ARBA00022679"/>
    </source>
</evidence>
<comment type="caution">
    <text evidence="9">The sequence shown here is derived from an EMBL/GenBank/DDBJ whole genome shotgun (WGS) entry which is preliminary data.</text>
</comment>
<feature type="transmembrane region" description="Helical" evidence="7">
    <location>
        <begin position="348"/>
        <end position="367"/>
    </location>
</feature>
<keyword evidence="5 6" id="KW-0067">ATP-binding</keyword>
<dbReference type="Gene3D" id="1.10.510.10">
    <property type="entry name" value="Transferase(Phosphotransferase) domain 1"/>
    <property type="match status" value="1"/>
</dbReference>
<dbReference type="PANTHER" id="PTHR24350">
    <property type="entry name" value="SERINE/THREONINE-PROTEIN KINASE IAL-RELATED"/>
    <property type="match status" value="1"/>
</dbReference>
<feature type="transmembrane region" description="Helical" evidence="7">
    <location>
        <begin position="374"/>
        <end position="391"/>
    </location>
</feature>
<feature type="binding site" evidence="6">
    <location>
        <position position="45"/>
    </location>
    <ligand>
        <name>ATP</name>
        <dbReference type="ChEBI" id="CHEBI:30616"/>
    </ligand>
</feature>
<dbReference type="PROSITE" id="PS50011">
    <property type="entry name" value="PROTEIN_KINASE_DOM"/>
    <property type="match status" value="1"/>
</dbReference>
<evidence type="ECO:0000259" key="8">
    <source>
        <dbReference type="PROSITE" id="PS50011"/>
    </source>
</evidence>
<accession>A0A402AI44</accession>
<feature type="domain" description="Protein kinase" evidence="8">
    <location>
        <begin position="16"/>
        <end position="286"/>
    </location>
</feature>
<evidence type="ECO:0000256" key="4">
    <source>
        <dbReference type="ARBA" id="ARBA00022777"/>
    </source>
</evidence>
<dbReference type="InterPro" id="IPR008271">
    <property type="entry name" value="Ser/Thr_kinase_AS"/>
</dbReference>
<dbReference type="GO" id="GO:0005524">
    <property type="term" value="F:ATP binding"/>
    <property type="evidence" value="ECO:0007669"/>
    <property type="project" value="UniProtKB-UniRule"/>
</dbReference>
<dbReference type="InterPro" id="IPR000719">
    <property type="entry name" value="Prot_kinase_dom"/>
</dbReference>